<feature type="domain" description="Ribophorin II C-terminal" evidence="9">
    <location>
        <begin position="192"/>
        <end position="296"/>
    </location>
</feature>
<keyword evidence="6 7" id="KW-0472">Membrane</keyword>
<keyword evidence="2 7" id="KW-0812">Transmembrane</keyword>
<dbReference type="Proteomes" id="UP000193685">
    <property type="component" value="Unassembled WGS sequence"/>
</dbReference>
<dbReference type="AlphaFoldDB" id="A0A1Y2FFG2"/>
<dbReference type="GeneID" id="63783578"/>
<evidence type="ECO:0000256" key="6">
    <source>
        <dbReference type="ARBA" id="ARBA00023136"/>
    </source>
</evidence>
<evidence type="ECO:0000313" key="10">
    <source>
        <dbReference type="EMBL" id="ORY82659.1"/>
    </source>
</evidence>
<name>A0A1Y2FFG2_PROLT</name>
<evidence type="ECO:0000256" key="1">
    <source>
        <dbReference type="ARBA" id="ARBA00004477"/>
    </source>
</evidence>
<protein>
    <recommendedName>
        <fullName evidence="9">Ribophorin II C-terminal domain-containing protein</fullName>
    </recommendedName>
</protein>
<evidence type="ECO:0000256" key="2">
    <source>
        <dbReference type="ARBA" id="ARBA00022692"/>
    </source>
</evidence>
<keyword evidence="5 7" id="KW-1133">Transmembrane helix</keyword>
<feature type="transmembrane region" description="Helical" evidence="7">
    <location>
        <begin position="267"/>
        <end position="285"/>
    </location>
</feature>
<comment type="caution">
    <text evidence="10">The sequence shown here is derived from an EMBL/GenBank/DDBJ whole genome shotgun (WGS) entry which is preliminary data.</text>
</comment>
<dbReference type="PANTHER" id="PTHR12640:SF0">
    <property type="entry name" value="DOLICHYL-DIPHOSPHOOLIGOSACCHARIDE--PROTEIN GLYCOSYLTRANSFERASE SUBUNIT 2"/>
    <property type="match status" value="1"/>
</dbReference>
<evidence type="ECO:0000313" key="11">
    <source>
        <dbReference type="Proteomes" id="UP000193685"/>
    </source>
</evidence>
<feature type="signal peptide" evidence="8">
    <location>
        <begin position="1"/>
        <end position="18"/>
    </location>
</feature>
<dbReference type="OMA" id="VFFMYYT"/>
<dbReference type="Pfam" id="PF25147">
    <property type="entry name" value="Ribophorin_II_C"/>
    <property type="match status" value="1"/>
</dbReference>
<evidence type="ECO:0000256" key="7">
    <source>
        <dbReference type="SAM" id="Phobius"/>
    </source>
</evidence>
<sequence>MRLSTAAWLLHSIAAASAAAKGWSFSAGKLEIADTPYPFAVGAADTNLARVPLTVGQKLKLSMTVKTAADEAKKPHQCILLIEGAYKPSADGEENAAERLIEASIVVPVKSNGRATLVLSRSDFSSYLLASDKPLTLTLVIGGFEGAPLKQKIALLNVQGDPKKALAARKDFAAEESQRIVYGPRKTIHHTFKPDQRMPPVFLSGLYALAALGAFLVLLMGWFGILGANFNHMQKAASRQPLGYAVFLFALSGVELLFFIYWSGWTIMPVLGLTILFGITLFFSGRPVLAEVASRRAAGLR</sequence>
<dbReference type="OrthoDB" id="432292at2759"/>
<gene>
    <name evidence="10" type="ORF">BCR37DRAFT_318882</name>
</gene>
<dbReference type="RefSeq" id="XP_040725530.1">
    <property type="nucleotide sequence ID" value="XM_040866979.1"/>
</dbReference>
<evidence type="ECO:0000256" key="4">
    <source>
        <dbReference type="ARBA" id="ARBA00022824"/>
    </source>
</evidence>
<keyword evidence="3 8" id="KW-0732">Signal</keyword>
<feature type="chain" id="PRO_5044247044" description="Ribophorin II C-terminal domain-containing protein" evidence="8">
    <location>
        <begin position="19"/>
        <end position="301"/>
    </location>
</feature>
<dbReference type="GO" id="GO:0006487">
    <property type="term" value="P:protein N-linked glycosylation"/>
    <property type="evidence" value="ECO:0007669"/>
    <property type="project" value="TreeGrafter"/>
</dbReference>
<comment type="subcellular location">
    <subcellularLocation>
        <location evidence="1">Endoplasmic reticulum membrane</location>
        <topology evidence="1">Multi-pass membrane protein</topology>
    </subcellularLocation>
</comment>
<evidence type="ECO:0000256" key="8">
    <source>
        <dbReference type="SAM" id="SignalP"/>
    </source>
</evidence>
<proteinExistence type="predicted"/>
<keyword evidence="11" id="KW-1185">Reference proteome</keyword>
<dbReference type="PANTHER" id="PTHR12640">
    <property type="entry name" value="RIBOPHORIN II"/>
    <property type="match status" value="1"/>
</dbReference>
<dbReference type="UniPathway" id="UPA00378"/>
<evidence type="ECO:0000256" key="5">
    <source>
        <dbReference type="ARBA" id="ARBA00022989"/>
    </source>
</evidence>
<keyword evidence="4" id="KW-0256">Endoplasmic reticulum</keyword>
<evidence type="ECO:0000259" key="9">
    <source>
        <dbReference type="Pfam" id="PF25147"/>
    </source>
</evidence>
<dbReference type="InterPro" id="IPR056790">
    <property type="entry name" value="Ribophorin_II_C"/>
</dbReference>
<feature type="transmembrane region" description="Helical" evidence="7">
    <location>
        <begin position="242"/>
        <end position="261"/>
    </location>
</feature>
<evidence type="ECO:0000256" key="3">
    <source>
        <dbReference type="ARBA" id="ARBA00022729"/>
    </source>
</evidence>
<feature type="transmembrane region" description="Helical" evidence="7">
    <location>
        <begin position="206"/>
        <end position="230"/>
    </location>
</feature>
<dbReference type="EMBL" id="MCFI01000009">
    <property type="protein sequence ID" value="ORY82659.1"/>
    <property type="molecule type" value="Genomic_DNA"/>
</dbReference>
<dbReference type="STRING" id="56484.A0A1Y2FFG2"/>
<dbReference type="GO" id="GO:0008250">
    <property type="term" value="C:oligosaccharyltransferase complex"/>
    <property type="evidence" value="ECO:0007669"/>
    <property type="project" value="InterPro"/>
</dbReference>
<organism evidence="10 11">
    <name type="scientific">Protomyces lactucae-debilis</name>
    <dbReference type="NCBI Taxonomy" id="2754530"/>
    <lineage>
        <taxon>Eukaryota</taxon>
        <taxon>Fungi</taxon>
        <taxon>Dikarya</taxon>
        <taxon>Ascomycota</taxon>
        <taxon>Taphrinomycotina</taxon>
        <taxon>Taphrinomycetes</taxon>
        <taxon>Taphrinales</taxon>
        <taxon>Protomycetaceae</taxon>
        <taxon>Protomyces</taxon>
    </lineage>
</organism>
<accession>A0A1Y2FFG2</accession>
<dbReference type="InterPro" id="IPR008814">
    <property type="entry name" value="Swp1"/>
</dbReference>
<reference evidence="10 11" key="1">
    <citation type="submission" date="2016-07" db="EMBL/GenBank/DDBJ databases">
        <title>Pervasive Adenine N6-methylation of Active Genes in Fungi.</title>
        <authorList>
            <consortium name="DOE Joint Genome Institute"/>
            <person name="Mondo S.J."/>
            <person name="Dannebaum R.O."/>
            <person name="Kuo R.C."/>
            <person name="Labutti K."/>
            <person name="Haridas S."/>
            <person name="Kuo A."/>
            <person name="Salamov A."/>
            <person name="Ahrendt S.R."/>
            <person name="Lipzen A."/>
            <person name="Sullivan W."/>
            <person name="Andreopoulos W.B."/>
            <person name="Clum A."/>
            <person name="Lindquist E."/>
            <person name="Daum C."/>
            <person name="Ramamoorthy G.K."/>
            <person name="Gryganskyi A."/>
            <person name="Culley D."/>
            <person name="Magnuson J.K."/>
            <person name="James T.Y."/>
            <person name="O'Malley M.A."/>
            <person name="Stajich J.E."/>
            <person name="Spatafora J.W."/>
            <person name="Visel A."/>
            <person name="Grigoriev I.V."/>
        </authorList>
    </citation>
    <scope>NUCLEOTIDE SEQUENCE [LARGE SCALE GENOMIC DNA]</scope>
    <source>
        <strain evidence="10 11">12-1054</strain>
    </source>
</reference>